<dbReference type="AlphaFoldDB" id="A0A9P5S473"/>
<sequence length="498" mass="57406">MSSRKEIVCNDPMALYAQYSKFFQDPPNAESIWNEPFKKPKPEDILQDPVDEKVKAGIIIERRFLGKGSDVNILRAMRLLVHRIPDFPLTPGKTEMPFTVGNHRGAFKIFTAELSQTEPTLRGISQKALRGMYDRVIENYRGMTHLLSKVRGKVYQTPDTVMWRAAGALSHLDTVYRGEPEEPNVVYGVEQTEQHVETKQHEENEMDEHENPRFDIPPAHDKTNDNYNGEPSTGLQETMRRLQKRHGATVSRKRMADSTEPLEATLTTKRAQRAGEGRTLSYPANGNHHLQERRAVTASRSPSVESTDLPGPERDGRHYITSSRDRSRDDSHSYGRHYSNYNDTMAREYRHSRKAPPPSSPFRDRRSHSRNTASDLVEYQDELEETAHMEDLIRSLHRDTRIQMANMRSAIETQQAQLDSLQDTLDTILRRIPTGSSHAQHQQRQGRVSASLLDTIDERYYDQEDEPTQRRYGLNRHNGKSRSWRASMYDAFCGLKFF</sequence>
<feature type="compositionally biased region" description="Basic and acidic residues" evidence="2">
    <location>
        <begin position="194"/>
        <end position="224"/>
    </location>
</feature>
<feature type="coiled-coil region" evidence="1">
    <location>
        <begin position="404"/>
        <end position="431"/>
    </location>
</feature>
<proteinExistence type="predicted"/>
<feature type="compositionally biased region" description="Basic residues" evidence="2">
    <location>
        <begin position="241"/>
        <end position="253"/>
    </location>
</feature>
<accession>A0A9P5S473</accession>
<protein>
    <submittedName>
        <fullName evidence="3">Uncharacterized protein</fullName>
    </submittedName>
</protein>
<keyword evidence="4" id="KW-1185">Reference proteome</keyword>
<evidence type="ECO:0000256" key="1">
    <source>
        <dbReference type="SAM" id="Coils"/>
    </source>
</evidence>
<dbReference type="OrthoDB" id="2408108at2759"/>
<comment type="caution">
    <text evidence="3">The sequence shown here is derived from an EMBL/GenBank/DDBJ whole genome shotgun (WGS) entry which is preliminary data.</text>
</comment>
<dbReference type="EMBL" id="JAAAUQ010000115">
    <property type="protein sequence ID" value="KAF9154458.1"/>
    <property type="molecule type" value="Genomic_DNA"/>
</dbReference>
<feature type="compositionally biased region" description="Basic and acidic residues" evidence="2">
    <location>
        <begin position="311"/>
        <end position="333"/>
    </location>
</feature>
<feature type="region of interest" description="Disordered" evidence="2">
    <location>
        <begin position="194"/>
        <end position="371"/>
    </location>
</feature>
<organism evidence="3 4">
    <name type="scientific">Linnemannia schmuckeri</name>
    <dbReference type="NCBI Taxonomy" id="64567"/>
    <lineage>
        <taxon>Eukaryota</taxon>
        <taxon>Fungi</taxon>
        <taxon>Fungi incertae sedis</taxon>
        <taxon>Mucoromycota</taxon>
        <taxon>Mortierellomycotina</taxon>
        <taxon>Mortierellomycetes</taxon>
        <taxon>Mortierellales</taxon>
        <taxon>Mortierellaceae</taxon>
        <taxon>Linnemannia</taxon>
    </lineage>
</organism>
<gene>
    <name evidence="3" type="ORF">BG015_000866</name>
</gene>
<keyword evidence="1" id="KW-0175">Coiled coil</keyword>
<evidence type="ECO:0000256" key="2">
    <source>
        <dbReference type="SAM" id="MobiDB-lite"/>
    </source>
</evidence>
<dbReference type="Proteomes" id="UP000748756">
    <property type="component" value="Unassembled WGS sequence"/>
</dbReference>
<evidence type="ECO:0000313" key="4">
    <source>
        <dbReference type="Proteomes" id="UP000748756"/>
    </source>
</evidence>
<reference evidence="3" key="1">
    <citation type="journal article" date="2020" name="Fungal Divers.">
        <title>Resolving the Mortierellaceae phylogeny through synthesis of multi-gene phylogenetics and phylogenomics.</title>
        <authorList>
            <person name="Vandepol N."/>
            <person name="Liber J."/>
            <person name="Desiro A."/>
            <person name="Na H."/>
            <person name="Kennedy M."/>
            <person name="Barry K."/>
            <person name="Grigoriev I.V."/>
            <person name="Miller A.N."/>
            <person name="O'Donnell K."/>
            <person name="Stajich J.E."/>
            <person name="Bonito G."/>
        </authorList>
    </citation>
    <scope>NUCLEOTIDE SEQUENCE</scope>
    <source>
        <strain evidence="3">NRRL 6426</strain>
    </source>
</reference>
<feature type="compositionally biased region" description="Polar residues" evidence="2">
    <location>
        <begin position="225"/>
        <end position="236"/>
    </location>
</feature>
<evidence type="ECO:0000313" key="3">
    <source>
        <dbReference type="EMBL" id="KAF9154458.1"/>
    </source>
</evidence>
<name>A0A9P5S473_9FUNG</name>